<dbReference type="RefSeq" id="XP_007677651.1">
    <property type="nucleotide sequence ID" value="XM_007679461.1"/>
</dbReference>
<evidence type="ECO:0000256" key="1">
    <source>
        <dbReference type="ARBA" id="ARBA00004127"/>
    </source>
</evidence>
<dbReference type="PANTHER" id="PTHR34187">
    <property type="entry name" value="FGR18P"/>
    <property type="match status" value="1"/>
</dbReference>
<dbReference type="Pfam" id="PF02656">
    <property type="entry name" value="DUF202"/>
    <property type="match status" value="1"/>
</dbReference>
<dbReference type="GO" id="GO:0012505">
    <property type="term" value="C:endomembrane system"/>
    <property type="evidence" value="ECO:0007669"/>
    <property type="project" value="UniProtKB-SubCell"/>
</dbReference>
<feature type="domain" description="DUF202" evidence="6">
    <location>
        <begin position="1"/>
        <end position="64"/>
    </location>
</feature>
<dbReference type="InterPro" id="IPR052053">
    <property type="entry name" value="IM_YidH-like"/>
</dbReference>
<dbReference type="KEGG" id="bcom:BAUCODRAFT_123447"/>
<feature type="transmembrane region" description="Helical" evidence="5">
    <location>
        <begin position="39"/>
        <end position="56"/>
    </location>
</feature>
<dbReference type="OrthoDB" id="199599at2759"/>
<evidence type="ECO:0000259" key="6">
    <source>
        <dbReference type="Pfam" id="PF02656"/>
    </source>
</evidence>
<organism evidence="7 8">
    <name type="scientific">Baudoinia panamericana (strain UAMH 10762)</name>
    <name type="common">Angels' share fungus</name>
    <name type="synonym">Baudoinia compniacensis (strain UAMH 10762)</name>
    <dbReference type="NCBI Taxonomy" id="717646"/>
    <lineage>
        <taxon>Eukaryota</taxon>
        <taxon>Fungi</taxon>
        <taxon>Dikarya</taxon>
        <taxon>Ascomycota</taxon>
        <taxon>Pezizomycotina</taxon>
        <taxon>Dothideomycetes</taxon>
        <taxon>Dothideomycetidae</taxon>
        <taxon>Mycosphaerellales</taxon>
        <taxon>Teratosphaeriaceae</taxon>
        <taxon>Baudoinia</taxon>
    </lineage>
</organism>
<keyword evidence="8" id="KW-1185">Reference proteome</keyword>
<evidence type="ECO:0000256" key="5">
    <source>
        <dbReference type="SAM" id="Phobius"/>
    </source>
</evidence>
<feature type="transmembrane region" description="Helical" evidence="5">
    <location>
        <begin position="77"/>
        <end position="98"/>
    </location>
</feature>
<dbReference type="HOGENOM" id="CLU_053359_5_1_1"/>
<dbReference type="OMA" id="WEILTIM"/>
<keyword evidence="3 5" id="KW-1133">Transmembrane helix</keyword>
<dbReference type="InterPro" id="IPR003807">
    <property type="entry name" value="DUF202"/>
</dbReference>
<keyword evidence="2 5" id="KW-0812">Transmembrane</keyword>
<dbReference type="PANTHER" id="PTHR34187:SF1">
    <property type="entry name" value="DUF202 DOMAIN-CONTAINING PROTEIN"/>
    <property type="match status" value="1"/>
</dbReference>
<dbReference type="EMBL" id="KB445557">
    <property type="protein sequence ID" value="EMC94954.1"/>
    <property type="molecule type" value="Genomic_DNA"/>
</dbReference>
<protein>
    <recommendedName>
        <fullName evidence="6">DUF202 domain-containing protein</fullName>
    </recommendedName>
</protein>
<dbReference type="eggNOG" id="ENOG502SQUP">
    <property type="taxonomic scope" value="Eukaryota"/>
</dbReference>
<accession>M2N7A6</accession>
<dbReference type="GeneID" id="19107778"/>
<evidence type="ECO:0000313" key="8">
    <source>
        <dbReference type="Proteomes" id="UP000011761"/>
    </source>
</evidence>
<name>M2N7A6_BAUPA</name>
<evidence type="ECO:0000256" key="3">
    <source>
        <dbReference type="ARBA" id="ARBA00022989"/>
    </source>
</evidence>
<evidence type="ECO:0000256" key="2">
    <source>
        <dbReference type="ARBA" id="ARBA00022692"/>
    </source>
</evidence>
<reference evidence="7 8" key="1">
    <citation type="journal article" date="2012" name="PLoS Pathog.">
        <title>Diverse lifestyles and strategies of plant pathogenesis encoded in the genomes of eighteen Dothideomycetes fungi.</title>
        <authorList>
            <person name="Ohm R.A."/>
            <person name="Feau N."/>
            <person name="Henrissat B."/>
            <person name="Schoch C.L."/>
            <person name="Horwitz B.A."/>
            <person name="Barry K.W."/>
            <person name="Condon B.J."/>
            <person name="Copeland A.C."/>
            <person name="Dhillon B."/>
            <person name="Glaser F."/>
            <person name="Hesse C.N."/>
            <person name="Kosti I."/>
            <person name="LaButti K."/>
            <person name="Lindquist E.A."/>
            <person name="Lucas S."/>
            <person name="Salamov A.A."/>
            <person name="Bradshaw R.E."/>
            <person name="Ciuffetti L."/>
            <person name="Hamelin R.C."/>
            <person name="Kema G.H.J."/>
            <person name="Lawrence C."/>
            <person name="Scott J.A."/>
            <person name="Spatafora J.W."/>
            <person name="Turgeon B.G."/>
            <person name="de Wit P.J.G.M."/>
            <person name="Zhong S."/>
            <person name="Goodwin S.B."/>
            <person name="Grigoriev I.V."/>
        </authorList>
    </citation>
    <scope>NUCLEOTIDE SEQUENCE [LARGE SCALE GENOMIC DNA]</scope>
    <source>
        <strain evidence="7 8">UAMH 10762</strain>
    </source>
</reference>
<sequence length="99" mass="10711">MRTSVALSMLSITIAQLYRLQPSVPATPAFGFFALSKPLAAIFQAAAITVSLLGASRFYRQQHAMAVGKVRVRGWEVWVICVGVPALLLLLFIVHLGAD</sequence>
<proteinExistence type="predicted"/>
<dbReference type="AlphaFoldDB" id="M2N7A6"/>
<comment type="subcellular location">
    <subcellularLocation>
        <location evidence="1">Endomembrane system</location>
        <topology evidence="1">Multi-pass membrane protein</topology>
    </subcellularLocation>
</comment>
<evidence type="ECO:0000256" key="4">
    <source>
        <dbReference type="ARBA" id="ARBA00023136"/>
    </source>
</evidence>
<dbReference type="Proteomes" id="UP000011761">
    <property type="component" value="Unassembled WGS sequence"/>
</dbReference>
<gene>
    <name evidence="7" type="ORF">BAUCODRAFT_123447</name>
</gene>
<keyword evidence="4 5" id="KW-0472">Membrane</keyword>
<evidence type="ECO:0000313" key="7">
    <source>
        <dbReference type="EMBL" id="EMC94954.1"/>
    </source>
</evidence>